<dbReference type="GeneID" id="85330397"/>
<evidence type="ECO:0000256" key="1">
    <source>
        <dbReference type="SAM" id="MobiDB-lite"/>
    </source>
</evidence>
<name>A0AA40AD00_9PEZI</name>
<dbReference type="AlphaFoldDB" id="A0AA40AD00"/>
<accession>A0AA40AD00</accession>
<proteinExistence type="predicted"/>
<keyword evidence="3" id="KW-1185">Reference proteome</keyword>
<comment type="caution">
    <text evidence="2">The sequence shown here is derived from an EMBL/GenBank/DDBJ whole genome shotgun (WGS) entry which is preliminary data.</text>
</comment>
<feature type="region of interest" description="Disordered" evidence="1">
    <location>
        <begin position="1"/>
        <end position="30"/>
    </location>
</feature>
<dbReference type="RefSeq" id="XP_060294962.1">
    <property type="nucleotide sequence ID" value="XM_060447127.1"/>
</dbReference>
<gene>
    <name evidence="2" type="ORF">B0T26DRAFT_804373</name>
</gene>
<evidence type="ECO:0000313" key="3">
    <source>
        <dbReference type="Proteomes" id="UP001172101"/>
    </source>
</evidence>
<sequence length="205" mass="23884">MAARDPPGAFDDPFTLSDPDEQVDRAPRPLPDHKLWSHKYDTIDQLMNDLQACAISVGFFIKKMRSNNHVKDFGATRVDISCLQNKTRPSEAFSQTNYPKECDCEFKAVATALVKDNQKWTFDLKESAHNHKLEKDPDKVFRPRRFWTDEEKAFVASYNDRPSVLNRDIAIDIRIKFPSIDFNRRQPRNLRYSLRKNDLASHPPF</sequence>
<evidence type="ECO:0000313" key="2">
    <source>
        <dbReference type="EMBL" id="KAK0713639.1"/>
    </source>
</evidence>
<organism evidence="2 3">
    <name type="scientific">Lasiosphaeria miniovina</name>
    <dbReference type="NCBI Taxonomy" id="1954250"/>
    <lineage>
        <taxon>Eukaryota</taxon>
        <taxon>Fungi</taxon>
        <taxon>Dikarya</taxon>
        <taxon>Ascomycota</taxon>
        <taxon>Pezizomycotina</taxon>
        <taxon>Sordariomycetes</taxon>
        <taxon>Sordariomycetidae</taxon>
        <taxon>Sordariales</taxon>
        <taxon>Lasiosphaeriaceae</taxon>
        <taxon>Lasiosphaeria</taxon>
    </lineage>
</organism>
<evidence type="ECO:0008006" key="4">
    <source>
        <dbReference type="Google" id="ProtNLM"/>
    </source>
</evidence>
<protein>
    <recommendedName>
        <fullName evidence="4">FAR1 domain-containing protein</fullName>
    </recommendedName>
</protein>
<dbReference type="Proteomes" id="UP001172101">
    <property type="component" value="Unassembled WGS sequence"/>
</dbReference>
<dbReference type="EMBL" id="JAUIRO010000005">
    <property type="protein sequence ID" value="KAK0713639.1"/>
    <property type="molecule type" value="Genomic_DNA"/>
</dbReference>
<reference evidence="2" key="1">
    <citation type="submission" date="2023-06" db="EMBL/GenBank/DDBJ databases">
        <title>Genome-scale phylogeny and comparative genomics of the fungal order Sordariales.</title>
        <authorList>
            <consortium name="Lawrence Berkeley National Laboratory"/>
            <person name="Hensen N."/>
            <person name="Bonometti L."/>
            <person name="Westerberg I."/>
            <person name="Brannstrom I.O."/>
            <person name="Guillou S."/>
            <person name="Cros-Aarteil S."/>
            <person name="Calhoun S."/>
            <person name="Haridas S."/>
            <person name="Kuo A."/>
            <person name="Mondo S."/>
            <person name="Pangilinan J."/>
            <person name="Riley R."/>
            <person name="LaButti K."/>
            <person name="Andreopoulos B."/>
            <person name="Lipzen A."/>
            <person name="Chen C."/>
            <person name="Yanf M."/>
            <person name="Daum C."/>
            <person name="Ng V."/>
            <person name="Clum A."/>
            <person name="Steindorff A."/>
            <person name="Ohm R."/>
            <person name="Martin F."/>
            <person name="Silar P."/>
            <person name="Natvig D."/>
            <person name="Lalanne C."/>
            <person name="Gautier V."/>
            <person name="Ament-velasquez S.L."/>
            <person name="Kruys A."/>
            <person name="Hutchinson M.I."/>
            <person name="Powell A.J."/>
            <person name="Barry K."/>
            <person name="Miller A.N."/>
            <person name="Grigoriev I.V."/>
            <person name="Debuchy R."/>
            <person name="Gladieux P."/>
            <person name="Thoren M.H."/>
            <person name="Johannesson H."/>
        </authorList>
    </citation>
    <scope>NUCLEOTIDE SEQUENCE</scope>
    <source>
        <strain evidence="2">SMH2392-1A</strain>
    </source>
</reference>